<sequence length="137" mass="15097">MNEIESLIPHRFPFLFVDEILSAEKDEIVGIKTFDDSFSFFQEGFSKQKIVSNVILVESMGQCGGAGIKKLGIGGDALYGFAVIQNVQFFSNVEFGQTVKMVIKNLKISNKAIKQSGTAFCNDKVVAEATWMCARLS</sequence>
<dbReference type="Proteomes" id="UP001079657">
    <property type="component" value="Unassembled WGS sequence"/>
</dbReference>
<dbReference type="RefSeq" id="WP_268051747.1">
    <property type="nucleotide sequence ID" value="NZ_JAPQES010000009.1"/>
</dbReference>
<dbReference type="EMBL" id="JAPQES010000009">
    <property type="protein sequence ID" value="MCY6372697.1"/>
    <property type="molecule type" value="Genomic_DNA"/>
</dbReference>
<dbReference type="PANTHER" id="PTHR30272:SF1">
    <property type="entry name" value="3-HYDROXYACYL-[ACYL-CARRIER-PROTEIN] DEHYDRATASE"/>
    <property type="match status" value="1"/>
</dbReference>
<organism evidence="3 4">
    <name type="scientific">Clostridium ganghwense</name>
    <dbReference type="NCBI Taxonomy" id="312089"/>
    <lineage>
        <taxon>Bacteria</taxon>
        <taxon>Bacillati</taxon>
        <taxon>Bacillota</taxon>
        <taxon>Clostridia</taxon>
        <taxon>Eubacteriales</taxon>
        <taxon>Clostridiaceae</taxon>
        <taxon>Clostridium</taxon>
    </lineage>
</organism>
<dbReference type="Pfam" id="PF07977">
    <property type="entry name" value="FabA"/>
    <property type="match status" value="1"/>
</dbReference>
<name>A0ABT4CUJ2_9CLOT</name>
<dbReference type="PANTHER" id="PTHR30272">
    <property type="entry name" value="3-HYDROXYACYL-[ACYL-CARRIER-PROTEIN] DEHYDRATASE"/>
    <property type="match status" value="1"/>
</dbReference>
<keyword evidence="2" id="KW-0456">Lyase</keyword>
<reference evidence="3" key="1">
    <citation type="submission" date="2022-12" db="EMBL/GenBank/DDBJ databases">
        <authorList>
            <person name="Wang J."/>
        </authorList>
    </citation>
    <scope>NUCLEOTIDE SEQUENCE</scope>
    <source>
        <strain evidence="3">HY-42-06</strain>
    </source>
</reference>
<evidence type="ECO:0000313" key="4">
    <source>
        <dbReference type="Proteomes" id="UP001079657"/>
    </source>
</evidence>
<dbReference type="CDD" id="cd01288">
    <property type="entry name" value="FabZ"/>
    <property type="match status" value="1"/>
</dbReference>
<comment type="similarity">
    <text evidence="1">Belongs to the thioester dehydratase family. FabZ subfamily.</text>
</comment>
<dbReference type="InterPro" id="IPR029069">
    <property type="entry name" value="HotDog_dom_sf"/>
</dbReference>
<keyword evidence="4" id="KW-1185">Reference proteome</keyword>
<proteinExistence type="inferred from homology"/>
<evidence type="ECO:0000256" key="2">
    <source>
        <dbReference type="ARBA" id="ARBA00023239"/>
    </source>
</evidence>
<gene>
    <name evidence="3" type="ORF">OXH55_19000</name>
</gene>
<protein>
    <submittedName>
        <fullName evidence="3">Beta-hydroxyacyl-ACP dehydratase</fullName>
    </submittedName>
</protein>
<dbReference type="SUPFAM" id="SSF54637">
    <property type="entry name" value="Thioesterase/thiol ester dehydrase-isomerase"/>
    <property type="match status" value="1"/>
</dbReference>
<dbReference type="Gene3D" id="3.10.129.10">
    <property type="entry name" value="Hotdog Thioesterase"/>
    <property type="match status" value="1"/>
</dbReference>
<evidence type="ECO:0000256" key="1">
    <source>
        <dbReference type="ARBA" id="ARBA00009174"/>
    </source>
</evidence>
<accession>A0ABT4CUJ2</accession>
<comment type="caution">
    <text evidence="3">The sequence shown here is derived from an EMBL/GenBank/DDBJ whole genome shotgun (WGS) entry which is preliminary data.</text>
</comment>
<evidence type="ECO:0000313" key="3">
    <source>
        <dbReference type="EMBL" id="MCY6372697.1"/>
    </source>
</evidence>
<dbReference type="InterPro" id="IPR013114">
    <property type="entry name" value="FabA_FabZ"/>
</dbReference>